<proteinExistence type="inferred from homology"/>
<gene>
    <name evidence="7" type="ORF">ATC03_12990</name>
</gene>
<organism evidence="7 8">
    <name type="scientific">Agromyces aureus</name>
    <dbReference type="NCBI Taxonomy" id="453304"/>
    <lineage>
        <taxon>Bacteria</taxon>
        <taxon>Bacillati</taxon>
        <taxon>Actinomycetota</taxon>
        <taxon>Actinomycetes</taxon>
        <taxon>Micrococcales</taxon>
        <taxon>Microbacteriaceae</taxon>
        <taxon>Agromyces</taxon>
    </lineage>
</organism>
<dbReference type="InterPro" id="IPR001584">
    <property type="entry name" value="Integrase_cat-core"/>
</dbReference>
<evidence type="ECO:0000256" key="3">
    <source>
        <dbReference type="ARBA" id="ARBA00022578"/>
    </source>
</evidence>
<keyword evidence="5" id="KW-0233">DNA recombination</keyword>
<dbReference type="InterPro" id="IPR025246">
    <property type="entry name" value="IS30-like_HTH"/>
</dbReference>
<name>A0A191WGV5_9MICO</name>
<evidence type="ECO:0000256" key="5">
    <source>
        <dbReference type="ARBA" id="ARBA00023172"/>
    </source>
</evidence>
<dbReference type="Gene3D" id="3.30.420.10">
    <property type="entry name" value="Ribonuclease H-like superfamily/Ribonuclease H"/>
    <property type="match status" value="1"/>
</dbReference>
<dbReference type="GO" id="GO:0005829">
    <property type="term" value="C:cytosol"/>
    <property type="evidence" value="ECO:0007669"/>
    <property type="project" value="TreeGrafter"/>
</dbReference>
<feature type="domain" description="Integrase catalytic" evidence="6">
    <location>
        <begin position="141"/>
        <end position="304"/>
    </location>
</feature>
<dbReference type="NCBIfam" id="NF033563">
    <property type="entry name" value="transpos_IS30"/>
    <property type="match status" value="1"/>
</dbReference>
<dbReference type="Proteomes" id="UP000078437">
    <property type="component" value="Chromosome"/>
</dbReference>
<comment type="similarity">
    <text evidence="2">Belongs to the transposase IS30 family.</text>
</comment>
<evidence type="ECO:0000256" key="1">
    <source>
        <dbReference type="ARBA" id="ARBA00002190"/>
    </source>
</evidence>
<dbReference type="GO" id="GO:0004803">
    <property type="term" value="F:transposase activity"/>
    <property type="evidence" value="ECO:0007669"/>
    <property type="project" value="InterPro"/>
</dbReference>
<keyword evidence="8" id="KW-1185">Reference proteome</keyword>
<dbReference type="InterPro" id="IPR053392">
    <property type="entry name" value="Transposase_IS30-like"/>
</dbReference>
<evidence type="ECO:0000313" key="8">
    <source>
        <dbReference type="Proteomes" id="UP000078437"/>
    </source>
</evidence>
<reference evidence="7 8" key="1">
    <citation type="journal article" date="2016" name="Int. J. Syst. Evol. Microbiol.">
        <title>Agromyces aureus sp. nov., isolated from the rhizosphere of Salix caprea L. grown in a heavy-metal-contaminated soil.</title>
        <authorList>
            <person name="Corretto E."/>
            <person name="Antonielli L."/>
            <person name="Sessitsch A."/>
            <person name="Compant S."/>
            <person name="Gorfer M."/>
            <person name="Kuffner M."/>
            <person name="Brader G."/>
        </authorList>
    </citation>
    <scope>NUCLEOTIDE SEQUENCE [LARGE SCALE GENOMIC DNA]</scope>
    <source>
        <strain evidence="7 8">AR33</strain>
    </source>
</reference>
<dbReference type="Pfam" id="PF13936">
    <property type="entry name" value="HTH_38"/>
    <property type="match status" value="1"/>
</dbReference>
<dbReference type="InterPro" id="IPR036397">
    <property type="entry name" value="RNaseH_sf"/>
</dbReference>
<dbReference type="PROSITE" id="PS50994">
    <property type="entry name" value="INTEGRASE"/>
    <property type="match status" value="1"/>
</dbReference>
<dbReference type="GO" id="GO:0006313">
    <property type="term" value="P:DNA transposition"/>
    <property type="evidence" value="ECO:0007669"/>
    <property type="project" value="InterPro"/>
</dbReference>
<dbReference type="InterPro" id="IPR012337">
    <property type="entry name" value="RNaseH-like_sf"/>
</dbReference>
<evidence type="ECO:0000313" key="7">
    <source>
        <dbReference type="EMBL" id="ANJ27491.1"/>
    </source>
</evidence>
<dbReference type="InterPro" id="IPR051917">
    <property type="entry name" value="Transposase-Integrase"/>
</dbReference>
<evidence type="ECO:0000256" key="4">
    <source>
        <dbReference type="ARBA" id="ARBA00023125"/>
    </source>
</evidence>
<reference evidence="8" key="2">
    <citation type="submission" date="2016-01" db="EMBL/GenBank/DDBJ databases">
        <title>Complete genome sequence of Agromyces aureus AR33T and comparison with related organisms.</title>
        <authorList>
            <person name="Corretto E."/>
            <person name="Antonielli L."/>
            <person name="Sessitsch A."/>
            <person name="Brader G."/>
        </authorList>
    </citation>
    <scope>NUCLEOTIDE SEQUENCE [LARGE SCALE GENOMIC DNA]</scope>
    <source>
        <strain evidence="8">AR33</strain>
    </source>
</reference>
<accession>A0A191WGV5</accession>
<dbReference type="InterPro" id="IPR001598">
    <property type="entry name" value="Transposase_IS30_CS"/>
</dbReference>
<evidence type="ECO:0000256" key="2">
    <source>
        <dbReference type="ARBA" id="ARBA00006363"/>
    </source>
</evidence>
<dbReference type="KEGG" id="agy:ATC03_12990"/>
<dbReference type="PANTHER" id="PTHR10948:SF23">
    <property type="entry name" value="TRANSPOSASE INSI FOR INSERTION SEQUENCE ELEMENT IS30A-RELATED"/>
    <property type="match status" value="1"/>
</dbReference>
<evidence type="ECO:0000259" key="6">
    <source>
        <dbReference type="PROSITE" id="PS50994"/>
    </source>
</evidence>
<keyword evidence="4" id="KW-0238">DNA-binding</keyword>
<dbReference type="EMBL" id="CP013979">
    <property type="protein sequence ID" value="ANJ27491.1"/>
    <property type="molecule type" value="Genomic_DNA"/>
</dbReference>
<keyword evidence="3" id="KW-0815">Transposition</keyword>
<dbReference type="SUPFAM" id="SSF53098">
    <property type="entry name" value="Ribonuclease H-like"/>
    <property type="match status" value="1"/>
</dbReference>
<protein>
    <recommendedName>
        <fullName evidence="6">Integrase catalytic domain-containing protein</fullName>
    </recommendedName>
</protein>
<dbReference type="PROSITE" id="PS01043">
    <property type="entry name" value="TRANSPOSASE_IS30"/>
    <property type="match status" value="1"/>
</dbReference>
<dbReference type="GO" id="GO:0015074">
    <property type="term" value="P:DNA integration"/>
    <property type="evidence" value="ECO:0007669"/>
    <property type="project" value="InterPro"/>
</dbReference>
<dbReference type="AlphaFoldDB" id="A0A191WGV5"/>
<dbReference type="GO" id="GO:0003677">
    <property type="term" value="F:DNA binding"/>
    <property type="evidence" value="ECO:0007669"/>
    <property type="project" value="UniProtKB-KW"/>
</dbReference>
<dbReference type="PANTHER" id="PTHR10948">
    <property type="entry name" value="TRANSPOSASE"/>
    <property type="match status" value="1"/>
</dbReference>
<sequence length="312" mass="35581">MRQIGRQLGRHPSTISRELRRHTDAAGNYLPRTADLDARRQRARPKTPRLVANAPLRLLVQRKLNRCWSPEEIAGWLRKTYADEPSMHVCHETFYRALLLREPGGLHQRYAIKLRTGRRIRKTRWRTRTGQGSRIRNMTMIDQRPAEIETKLTAGHWEGDLIVGVGSVSAMVTLRERKTQYGMVINLPKDHTAASVNHAVIGAFATLPAHLKRSLTWDQGVEMSSHEALTAATGIPIYFAERASPWQRGANENFNGLLRQYFPKGTNLAQHSTAHVTRVVNEINHRPRKTLDYDTPARRLRQEHRAPATALG</sequence>
<comment type="function">
    <text evidence="1">Required for the transposition of the insertion element.</text>
</comment>
<dbReference type="STRING" id="453304.ATC03_12990"/>